<comment type="caution">
    <text evidence="9">The sequence shown here is derived from an EMBL/GenBank/DDBJ whole genome shotgun (WGS) entry which is preliminary data.</text>
</comment>
<dbReference type="GO" id="GO:0008233">
    <property type="term" value="F:peptidase activity"/>
    <property type="evidence" value="ECO:0007669"/>
    <property type="project" value="UniProtKB-KW"/>
</dbReference>
<keyword evidence="10" id="KW-1185">Reference proteome</keyword>
<protein>
    <submittedName>
        <fullName evidence="9">Exosortase H</fullName>
        <ecNumber evidence="9">3.4.22.-</ecNumber>
    </submittedName>
</protein>
<dbReference type="EMBL" id="SMSE01000001">
    <property type="protein sequence ID" value="TDG15212.1"/>
    <property type="molecule type" value="Genomic_DNA"/>
</dbReference>
<dbReference type="EC" id="3.4.22.-" evidence="9"/>
<evidence type="ECO:0000313" key="9">
    <source>
        <dbReference type="EMBL" id="TDG15212.1"/>
    </source>
</evidence>
<feature type="transmembrane region" description="Helical" evidence="8">
    <location>
        <begin position="134"/>
        <end position="153"/>
    </location>
</feature>
<dbReference type="InterPro" id="IPR026441">
    <property type="entry name" value="Exosort_XrtH"/>
</dbReference>
<keyword evidence="2" id="KW-1003">Cell membrane</keyword>
<feature type="transmembrane region" description="Helical" evidence="8">
    <location>
        <begin position="99"/>
        <end position="122"/>
    </location>
</feature>
<keyword evidence="6 8" id="KW-1133">Transmembrane helix</keyword>
<keyword evidence="7 8" id="KW-0472">Membrane</keyword>
<dbReference type="NCBIfam" id="TIGR04177">
    <property type="entry name" value="exosort_XrtH"/>
    <property type="match status" value="1"/>
</dbReference>
<dbReference type="RefSeq" id="WP_133209388.1">
    <property type="nucleotide sequence ID" value="NZ_SMSE01000001.1"/>
</dbReference>
<proteinExistence type="predicted"/>
<dbReference type="Proteomes" id="UP000295554">
    <property type="component" value="Unassembled WGS sequence"/>
</dbReference>
<comment type="subcellular location">
    <subcellularLocation>
        <location evidence="1">Cell membrane</location>
        <topology evidence="1">Multi-pass membrane protein</topology>
    </subcellularLocation>
</comment>
<dbReference type="GO" id="GO:0006508">
    <property type="term" value="P:proteolysis"/>
    <property type="evidence" value="ECO:0007669"/>
    <property type="project" value="UniProtKB-KW"/>
</dbReference>
<dbReference type="GO" id="GO:0005886">
    <property type="term" value="C:plasma membrane"/>
    <property type="evidence" value="ECO:0007669"/>
    <property type="project" value="UniProtKB-SubCell"/>
</dbReference>
<dbReference type="OrthoDB" id="5540917at2"/>
<accession>A0A4R5LV08</accession>
<evidence type="ECO:0000256" key="4">
    <source>
        <dbReference type="ARBA" id="ARBA00022692"/>
    </source>
</evidence>
<dbReference type="Pfam" id="PF09721">
    <property type="entry name" value="Exosortase_EpsH"/>
    <property type="match status" value="1"/>
</dbReference>
<reference evidence="9 10" key="1">
    <citation type="submission" date="2019-03" db="EMBL/GenBank/DDBJ databases">
        <title>Seongchinamella monodicae gen. nov., sp. nov., a novel member of the Gammaproteobacteria isolated from a tidal mudflat of beach.</title>
        <authorList>
            <person name="Yang H.G."/>
            <person name="Kang J.W."/>
            <person name="Lee S.D."/>
        </authorList>
    </citation>
    <scope>NUCLEOTIDE SEQUENCE [LARGE SCALE GENOMIC DNA]</scope>
    <source>
        <strain evidence="9 10">GH4-78</strain>
    </source>
</reference>
<evidence type="ECO:0000256" key="5">
    <source>
        <dbReference type="ARBA" id="ARBA00022801"/>
    </source>
</evidence>
<keyword evidence="3" id="KW-0645">Protease</keyword>
<evidence type="ECO:0000256" key="2">
    <source>
        <dbReference type="ARBA" id="ARBA00022475"/>
    </source>
</evidence>
<evidence type="ECO:0000313" key="10">
    <source>
        <dbReference type="Proteomes" id="UP000295554"/>
    </source>
</evidence>
<dbReference type="InterPro" id="IPR019127">
    <property type="entry name" value="Exosortase"/>
</dbReference>
<keyword evidence="4 8" id="KW-0812">Transmembrane</keyword>
<organism evidence="9 10">
    <name type="scientific">Seongchinamella unica</name>
    <dbReference type="NCBI Taxonomy" id="2547392"/>
    <lineage>
        <taxon>Bacteria</taxon>
        <taxon>Pseudomonadati</taxon>
        <taxon>Pseudomonadota</taxon>
        <taxon>Gammaproteobacteria</taxon>
        <taxon>Cellvibrionales</taxon>
        <taxon>Halieaceae</taxon>
        <taxon>Seongchinamella</taxon>
    </lineage>
</organism>
<evidence type="ECO:0000256" key="1">
    <source>
        <dbReference type="ARBA" id="ARBA00004651"/>
    </source>
</evidence>
<sequence length="168" mass="18665">MKRFVITFLLILVVLFSLEMLNPVQEHLVVPFTGLLAKISAALVSPFDDTVLAYGKVLQFSDTGFAVSIEAGCNGVEATIVLIAAVVAYPGSWKARCTAIILGFFAVQVLNILRIITLFYLGDWDLDIFTWVHLYLWPSLIMLDVLVVFVLYLRYLSRNDGEMANATG</sequence>
<keyword evidence="5 9" id="KW-0378">Hydrolase</keyword>
<feature type="transmembrane region" description="Helical" evidence="8">
    <location>
        <begin position="65"/>
        <end position="87"/>
    </location>
</feature>
<dbReference type="AlphaFoldDB" id="A0A4R5LV08"/>
<evidence type="ECO:0000256" key="8">
    <source>
        <dbReference type="SAM" id="Phobius"/>
    </source>
</evidence>
<evidence type="ECO:0000256" key="6">
    <source>
        <dbReference type="ARBA" id="ARBA00022989"/>
    </source>
</evidence>
<evidence type="ECO:0000256" key="7">
    <source>
        <dbReference type="ARBA" id="ARBA00023136"/>
    </source>
</evidence>
<name>A0A4R5LV08_9GAMM</name>
<gene>
    <name evidence="9" type="primary">xrtH</name>
    <name evidence="9" type="ORF">E2F43_02975</name>
</gene>
<evidence type="ECO:0000256" key="3">
    <source>
        <dbReference type="ARBA" id="ARBA00022670"/>
    </source>
</evidence>
<dbReference type="InterPro" id="IPR026392">
    <property type="entry name" value="Exo/Archaeosortase_dom"/>
</dbReference>
<dbReference type="NCBIfam" id="TIGR04178">
    <property type="entry name" value="exo_archaeo"/>
    <property type="match status" value="1"/>
</dbReference>